<dbReference type="Proteomes" id="UP000485058">
    <property type="component" value="Unassembled WGS sequence"/>
</dbReference>
<name>A0A699ZGL9_HAELA</name>
<evidence type="ECO:0000256" key="1">
    <source>
        <dbReference type="SAM" id="Phobius"/>
    </source>
</evidence>
<keyword evidence="1" id="KW-1133">Transmembrane helix</keyword>
<sequence>MLGNVQGLVDSVVPRLNLLTNDSAVTEIDFQKPNNADAVFNAGKLLRSSADAVAAATGRFRGFPPVPPPLNAAVLNLLRTVAASLVVANNILNVIQLVFETIADIIAVIPTAIALVTGPILFAISSLDYYNNLVASFPAVPNGYLSDLNIALGGLGSVLTGGNVFLGAGTTGVLGGALSALTGASTTLGTTRAALTAASG</sequence>
<evidence type="ECO:0000313" key="3">
    <source>
        <dbReference type="Proteomes" id="UP000485058"/>
    </source>
</evidence>
<feature type="transmembrane region" description="Helical" evidence="1">
    <location>
        <begin position="105"/>
        <end position="124"/>
    </location>
</feature>
<dbReference type="AlphaFoldDB" id="A0A699ZGL9"/>
<gene>
    <name evidence="2" type="ORF">HaLaN_10863</name>
</gene>
<keyword evidence="3" id="KW-1185">Reference proteome</keyword>
<feature type="transmembrane region" description="Helical" evidence="1">
    <location>
        <begin position="77"/>
        <end position="99"/>
    </location>
</feature>
<reference evidence="2 3" key="1">
    <citation type="submission" date="2020-02" db="EMBL/GenBank/DDBJ databases">
        <title>Draft genome sequence of Haematococcus lacustris strain NIES-144.</title>
        <authorList>
            <person name="Morimoto D."/>
            <person name="Nakagawa S."/>
            <person name="Yoshida T."/>
            <person name="Sawayama S."/>
        </authorList>
    </citation>
    <scope>NUCLEOTIDE SEQUENCE [LARGE SCALE GENOMIC DNA]</scope>
    <source>
        <strain evidence="2 3">NIES-144</strain>
    </source>
</reference>
<protein>
    <submittedName>
        <fullName evidence="2">Uncharacterized protein</fullName>
    </submittedName>
</protein>
<comment type="caution">
    <text evidence="2">The sequence shown here is derived from an EMBL/GenBank/DDBJ whole genome shotgun (WGS) entry which is preliminary data.</text>
</comment>
<dbReference type="EMBL" id="BLLF01000762">
    <property type="protein sequence ID" value="GFH14752.1"/>
    <property type="molecule type" value="Genomic_DNA"/>
</dbReference>
<evidence type="ECO:0000313" key="2">
    <source>
        <dbReference type="EMBL" id="GFH14752.1"/>
    </source>
</evidence>
<keyword evidence="1" id="KW-0472">Membrane</keyword>
<keyword evidence="1" id="KW-0812">Transmembrane</keyword>
<proteinExistence type="predicted"/>
<organism evidence="2 3">
    <name type="scientific">Haematococcus lacustris</name>
    <name type="common">Green alga</name>
    <name type="synonym">Haematococcus pluvialis</name>
    <dbReference type="NCBI Taxonomy" id="44745"/>
    <lineage>
        <taxon>Eukaryota</taxon>
        <taxon>Viridiplantae</taxon>
        <taxon>Chlorophyta</taxon>
        <taxon>core chlorophytes</taxon>
        <taxon>Chlorophyceae</taxon>
        <taxon>CS clade</taxon>
        <taxon>Chlamydomonadales</taxon>
        <taxon>Haematococcaceae</taxon>
        <taxon>Haematococcus</taxon>
    </lineage>
</organism>
<accession>A0A699ZGL9</accession>